<gene>
    <name evidence="2" type="ORF">UFOVP1306_24</name>
    <name evidence="3" type="ORF">UFOVP1422_26</name>
    <name evidence="4" type="ORF">UFOVP1519_40</name>
</gene>
<dbReference type="EMBL" id="LR797265">
    <property type="protein sequence ID" value="CAB4197630.1"/>
    <property type="molecule type" value="Genomic_DNA"/>
</dbReference>
<name>A0A6J5RJA9_9CAUD</name>
<reference evidence="2" key="1">
    <citation type="submission" date="2020-05" db="EMBL/GenBank/DDBJ databases">
        <authorList>
            <person name="Chiriac C."/>
            <person name="Salcher M."/>
            <person name="Ghai R."/>
            <person name="Kavagutti S V."/>
        </authorList>
    </citation>
    <scope>NUCLEOTIDE SEQUENCE</scope>
</reference>
<keyword evidence="1" id="KW-1133">Transmembrane helix</keyword>
<organism evidence="2">
    <name type="scientific">uncultured Caudovirales phage</name>
    <dbReference type="NCBI Taxonomy" id="2100421"/>
    <lineage>
        <taxon>Viruses</taxon>
        <taxon>Duplodnaviria</taxon>
        <taxon>Heunggongvirae</taxon>
        <taxon>Uroviricota</taxon>
        <taxon>Caudoviricetes</taxon>
        <taxon>Peduoviridae</taxon>
        <taxon>Maltschvirus</taxon>
        <taxon>Maltschvirus maltsch</taxon>
    </lineage>
</organism>
<dbReference type="EMBL" id="LR798370">
    <property type="protein sequence ID" value="CAB5227403.1"/>
    <property type="molecule type" value="Genomic_DNA"/>
</dbReference>
<feature type="transmembrane region" description="Helical" evidence="1">
    <location>
        <begin position="44"/>
        <end position="65"/>
    </location>
</feature>
<keyword evidence="1" id="KW-0812">Transmembrane</keyword>
<dbReference type="EMBL" id="LR797368">
    <property type="protein sequence ID" value="CAB4210252.1"/>
    <property type="molecule type" value="Genomic_DNA"/>
</dbReference>
<feature type="transmembrane region" description="Helical" evidence="1">
    <location>
        <begin position="21"/>
        <end position="38"/>
    </location>
</feature>
<evidence type="ECO:0000256" key="1">
    <source>
        <dbReference type="SAM" id="Phobius"/>
    </source>
</evidence>
<keyword evidence="1" id="KW-0472">Membrane</keyword>
<evidence type="ECO:0000313" key="4">
    <source>
        <dbReference type="EMBL" id="CAB5227403.1"/>
    </source>
</evidence>
<proteinExistence type="predicted"/>
<protein>
    <submittedName>
        <fullName evidence="2">Uncharacterized protein</fullName>
    </submittedName>
</protein>
<sequence>MTKIGFNARLTKITQRCLASYLRAIVIGFTGIAAGAGTNWVDAAIWHQVLLVALTSLAGPALVFLTETADALDEAGQP</sequence>
<accession>A0A6J5RJA9</accession>
<evidence type="ECO:0000313" key="3">
    <source>
        <dbReference type="EMBL" id="CAB4210252.1"/>
    </source>
</evidence>
<evidence type="ECO:0000313" key="2">
    <source>
        <dbReference type="EMBL" id="CAB4197630.1"/>
    </source>
</evidence>